<organism evidence="1 2">
    <name type="scientific">Drosophila hydei</name>
    <name type="common">Fruit fly</name>
    <dbReference type="NCBI Taxonomy" id="7224"/>
    <lineage>
        <taxon>Eukaryota</taxon>
        <taxon>Metazoa</taxon>
        <taxon>Ecdysozoa</taxon>
        <taxon>Arthropoda</taxon>
        <taxon>Hexapoda</taxon>
        <taxon>Insecta</taxon>
        <taxon>Pterygota</taxon>
        <taxon>Neoptera</taxon>
        <taxon>Endopterygota</taxon>
        <taxon>Diptera</taxon>
        <taxon>Brachycera</taxon>
        <taxon>Muscomorpha</taxon>
        <taxon>Ephydroidea</taxon>
        <taxon>Drosophilidae</taxon>
        <taxon>Drosophila</taxon>
    </lineage>
</organism>
<dbReference type="RefSeq" id="XP_023165327.1">
    <property type="nucleotide sequence ID" value="XM_023309559.2"/>
</dbReference>
<dbReference type="GO" id="GO:0003713">
    <property type="term" value="F:transcription coactivator activity"/>
    <property type="evidence" value="ECO:0007669"/>
    <property type="project" value="InterPro"/>
</dbReference>
<accession>A0A6J1LEA7</accession>
<dbReference type="GO" id="GO:0000124">
    <property type="term" value="C:SAGA complex"/>
    <property type="evidence" value="ECO:0007669"/>
    <property type="project" value="InterPro"/>
</dbReference>
<name>A0A6J1LEA7_DROHY</name>
<proteinExistence type="predicted"/>
<dbReference type="PANTHER" id="PTHR12514">
    <property type="entry name" value="ENHANCER OF YELLOW 2 TRANSCRIPTION FACTOR"/>
    <property type="match status" value="1"/>
</dbReference>
<keyword evidence="1" id="KW-1185">Reference proteome</keyword>
<evidence type="ECO:0000313" key="1">
    <source>
        <dbReference type="Proteomes" id="UP000504633"/>
    </source>
</evidence>
<dbReference type="InterPro" id="IPR038212">
    <property type="entry name" value="TF_EnY2_sf"/>
</dbReference>
<protein>
    <submittedName>
        <fullName evidence="2">Enhancer of yellow 2b transcription factor-like</fullName>
    </submittedName>
</protein>
<dbReference type="OMA" id="GWRDDIQ"/>
<dbReference type="OrthoDB" id="6221744at2759"/>
<dbReference type="Pfam" id="PF10163">
    <property type="entry name" value="EnY2"/>
    <property type="match status" value="1"/>
</dbReference>
<sequence>MNNVTELVSSKDSDVNCDSGSISILSSGDLDSLRSLMHQLLRDCGWQDDIRKKIHNILDTRGVNQVSEGDVIAEIIPLASKLVPKEVRCELEKRVRDILLLNLDI</sequence>
<reference evidence="2" key="1">
    <citation type="submission" date="2025-08" db="UniProtKB">
        <authorList>
            <consortium name="RefSeq"/>
        </authorList>
    </citation>
    <scope>IDENTIFICATION</scope>
    <source>
        <strain evidence="2">15085-1641.00</strain>
        <tissue evidence="2">Whole body</tissue>
    </source>
</reference>
<dbReference type="GO" id="GO:0006406">
    <property type="term" value="P:mRNA export from nucleus"/>
    <property type="evidence" value="ECO:0007669"/>
    <property type="project" value="InterPro"/>
</dbReference>
<dbReference type="InterPro" id="IPR018783">
    <property type="entry name" value="TF_ENY2"/>
</dbReference>
<dbReference type="Gene3D" id="1.10.246.140">
    <property type="match status" value="1"/>
</dbReference>
<dbReference type="Proteomes" id="UP000504633">
    <property type="component" value="Unplaced"/>
</dbReference>
<gene>
    <name evidence="2" type="primary">LOC111595714</name>
</gene>
<dbReference type="AlphaFoldDB" id="A0A6J1LEA7"/>
<dbReference type="KEGG" id="dhe:111595714"/>
<evidence type="ECO:0000313" key="2">
    <source>
        <dbReference type="RefSeq" id="XP_023165327.1"/>
    </source>
</evidence>
<dbReference type="GeneID" id="111595714"/>
<dbReference type="GO" id="GO:0005643">
    <property type="term" value="C:nuclear pore"/>
    <property type="evidence" value="ECO:0007669"/>
    <property type="project" value="InterPro"/>
</dbReference>